<dbReference type="AlphaFoldDB" id="A0AAD8PEZ5"/>
<keyword evidence="2" id="KW-1185">Reference proteome</keyword>
<comment type="caution">
    <text evidence="1">The sequence shown here is derived from an EMBL/GenBank/DDBJ whole genome shotgun (WGS) entry which is preliminary data.</text>
</comment>
<gene>
    <name evidence="1" type="ORF">BgAZ_209550</name>
</gene>
<name>A0AAD8PEZ5_BABGI</name>
<dbReference type="EMBL" id="JAVEPI010000002">
    <property type="protein sequence ID" value="KAK1444079.1"/>
    <property type="molecule type" value="Genomic_DNA"/>
</dbReference>
<accession>A0AAD8PEZ5</accession>
<protein>
    <submittedName>
        <fullName evidence="1">Uncharacterized protein</fullName>
    </submittedName>
</protein>
<proteinExistence type="predicted"/>
<sequence length="472" mass="54157">MVASSWSLHLFYHIDPFAKAIHSLIKGKRRVTTWRMPWQQCSIFSKGENAVINVGARAKQGAETALVYKAEGYDDTDDSKSVIHVNNLLTSSSLPKWNARDYVKAIQNAAYLAHSGTPVVETVFETVKKIVKQIALNVTRLNNYELTRVIFACSKGGLLQRGMVTQSFVTLMEDEVMQRMERLQTVDLFRVLHSMTHMNAEAAMYPAEPLYGRILERGMPFDEKVVRRIVNRMVERIAYLGVMDIANLVCLVAYNGMIDDKVVTGVNNAIKRRLWGIKDPITILTPLIAFGMFDALRRDTVEHSLNALRMSCGLPSYSSQSAEPTEGNDIKMDMHVVNNQLFPLKLMEMILRLDYEEIHGDMSIHNKAYLSRVRSTLPRLRRCHDWEYVPPMGSFKPMIQYEEALNTTEKLNLVPHIHGPYAIRQCDPLRKFIIERKAECSNSHTWQEYYIAKYYEMRSRHLINSGYKLISA</sequence>
<reference evidence="1" key="1">
    <citation type="submission" date="2023-08" db="EMBL/GenBank/DDBJ databases">
        <title>Draft sequence of the Babesia gibsoni genome.</title>
        <authorList>
            <person name="Yamagishi J.Y."/>
            <person name="Xuan X.X."/>
        </authorList>
    </citation>
    <scope>NUCLEOTIDE SEQUENCE</scope>
    <source>
        <strain evidence="1">Azabu</strain>
    </source>
</reference>
<evidence type="ECO:0000313" key="1">
    <source>
        <dbReference type="EMBL" id="KAK1444079.1"/>
    </source>
</evidence>
<evidence type="ECO:0000313" key="2">
    <source>
        <dbReference type="Proteomes" id="UP001230268"/>
    </source>
</evidence>
<organism evidence="1 2">
    <name type="scientific">Babesia gibsoni</name>
    <dbReference type="NCBI Taxonomy" id="33632"/>
    <lineage>
        <taxon>Eukaryota</taxon>
        <taxon>Sar</taxon>
        <taxon>Alveolata</taxon>
        <taxon>Apicomplexa</taxon>
        <taxon>Aconoidasida</taxon>
        <taxon>Piroplasmida</taxon>
        <taxon>Babesiidae</taxon>
        <taxon>Babesia</taxon>
    </lineage>
</organism>
<dbReference type="Proteomes" id="UP001230268">
    <property type="component" value="Unassembled WGS sequence"/>
</dbReference>